<dbReference type="Pfam" id="PF13205">
    <property type="entry name" value="Big_5"/>
    <property type="match status" value="1"/>
</dbReference>
<keyword evidence="4" id="KW-1185">Reference proteome</keyword>
<reference evidence="3 4" key="1">
    <citation type="submission" date="2020-02" db="EMBL/GenBank/DDBJ databases">
        <title>Complete genome of Muricauda sp. 501str8.</title>
        <authorList>
            <person name="Dong B."/>
            <person name="Zhu S."/>
            <person name="Yang J."/>
            <person name="Chen J."/>
        </authorList>
    </citation>
    <scope>NUCLEOTIDE SEQUENCE [LARGE SCALE GENOMIC DNA]</scope>
    <source>
        <strain evidence="3 4">501str8</strain>
    </source>
</reference>
<sequence length="539" mass="60973">MVYLKKLLGFLFVAFMVLALWQCAKRGSPSGGPKDITPPKLVRAEPENFSTNFKAKKIRLYFDELIKLEDVQNQLVVSPPFKNPATITPMGAPSKYIEVVIKDTLRENTTYTINFGQSIVDNNEGNPNSFLSYVFSTGDYLDSLTLSGAVKDAINRKADEFISVMLYEIDSAYTDSTIYKQPPLYITNTGDSLPFFELRNLKAGKYALFGLKDVNKNNMFDQGQDKIGFIEDTITLPTDSIYGLNLFREQLNYKPSVPSLAAKNKIIFGYQGDYRDMVIETLTTLPDTVNTTLLKERNKDTLNYWFTPTDLDSIIFTIRNDKVQVLDTFTVKMRNLPMDSLKLSASVNGKFNFEDTFSILANTPITALDTSNISLMVSDSIPAAYTYELDTLQNKIDFDFETEPNQKYSFSLLPGSITDFFGIQNDTLAYNLSTSSFADYGNLRMILSGDVNFPVIVQLTNEKGEVQREIFATEPQPFEFNNLNPGNYVARVIFDENGNGKLDTGNYLEKRQPEDISYYPGTIEIRANWEKEETFILSN</sequence>
<evidence type="ECO:0000313" key="3">
    <source>
        <dbReference type="EMBL" id="QII46093.1"/>
    </source>
</evidence>
<protein>
    <recommendedName>
        <fullName evidence="2">SbsA Ig-like domain-containing protein</fullName>
    </recommendedName>
</protein>
<name>A0A6G7J5F0_9FLAO</name>
<dbReference type="KEGG" id="mut:GVT53_15875"/>
<evidence type="ECO:0000259" key="2">
    <source>
        <dbReference type="Pfam" id="PF13205"/>
    </source>
</evidence>
<accession>A0A6G7J5F0</accession>
<evidence type="ECO:0000256" key="1">
    <source>
        <dbReference type="ARBA" id="ARBA00022729"/>
    </source>
</evidence>
<evidence type="ECO:0000313" key="4">
    <source>
        <dbReference type="Proteomes" id="UP000502928"/>
    </source>
</evidence>
<feature type="domain" description="SbsA Ig-like" evidence="2">
    <location>
        <begin position="35"/>
        <end position="137"/>
    </location>
</feature>
<gene>
    <name evidence="3" type="ORF">GVT53_15875</name>
</gene>
<dbReference type="AlphaFoldDB" id="A0A6G7J5F0"/>
<keyword evidence="1" id="KW-0732">Signal</keyword>
<organism evidence="3 4">
    <name type="scientific">Flagellimonas oceani</name>
    <dbReference type="NCBI Taxonomy" id="2698672"/>
    <lineage>
        <taxon>Bacteria</taxon>
        <taxon>Pseudomonadati</taxon>
        <taxon>Bacteroidota</taxon>
        <taxon>Flavobacteriia</taxon>
        <taxon>Flavobacteriales</taxon>
        <taxon>Flavobacteriaceae</taxon>
        <taxon>Flagellimonas</taxon>
    </lineage>
</organism>
<dbReference type="InterPro" id="IPR032812">
    <property type="entry name" value="SbsA_Ig"/>
</dbReference>
<dbReference type="EMBL" id="CP049616">
    <property type="protein sequence ID" value="QII46093.1"/>
    <property type="molecule type" value="Genomic_DNA"/>
</dbReference>
<proteinExistence type="predicted"/>
<dbReference type="Proteomes" id="UP000502928">
    <property type="component" value="Chromosome"/>
</dbReference>
<dbReference type="RefSeq" id="WP_166249472.1">
    <property type="nucleotide sequence ID" value="NZ_CP049616.1"/>
</dbReference>